<comment type="caution">
    <text evidence="3">The sequence shown here is derived from an EMBL/GenBank/DDBJ whole genome shotgun (WGS) entry which is preliminary data.</text>
</comment>
<gene>
    <name evidence="3" type="ORF">WKV53_11245</name>
</gene>
<dbReference type="RefSeq" id="WP_341404680.1">
    <property type="nucleotide sequence ID" value="NZ_JBBUKT010000003.1"/>
</dbReference>
<protein>
    <submittedName>
        <fullName evidence="3">Autotransporter-associated beta strand repeat-containing protein</fullName>
    </submittedName>
</protein>
<dbReference type="NCBIfam" id="TIGR02601">
    <property type="entry name" value="autotrns_rpt"/>
    <property type="match status" value="2"/>
</dbReference>
<dbReference type="EMBL" id="JBBUKT010000003">
    <property type="protein sequence ID" value="MEK7951078.1"/>
    <property type="molecule type" value="Genomic_DNA"/>
</dbReference>
<reference evidence="3 4" key="1">
    <citation type="submission" date="2024-04" db="EMBL/GenBank/DDBJ databases">
        <title>Luteolibacter sp. isolated from soil.</title>
        <authorList>
            <person name="An J."/>
        </authorList>
    </citation>
    <scope>NUCLEOTIDE SEQUENCE [LARGE SCALE GENOMIC DNA]</scope>
    <source>
        <strain evidence="3 4">Y139</strain>
    </source>
</reference>
<dbReference type="InterPro" id="IPR013425">
    <property type="entry name" value="Autotrns_rpt"/>
</dbReference>
<evidence type="ECO:0000313" key="4">
    <source>
        <dbReference type="Proteomes" id="UP001371305"/>
    </source>
</evidence>
<dbReference type="Gene3D" id="2.160.20.20">
    <property type="match status" value="1"/>
</dbReference>
<sequence>LAGTTILGSSSALAANWTGTVSTDWNNFANWNGSTGGSGVVTTAAAPPNIATITANISPIPTSMLIGNTAAGRIDHRAGTATLATDGDITLGRTGGGNGTYNLANTGGAGGTLTGFAQGSGTLTVPRHVYVGGPIGAGTGTVNINTTGTLAVGSQLLLGTLGGTGTVKMDSGTLTVVNEFEIGNGTGSTGTFSMSGGTVTKSGAATAVDIGGGLTSATDGGTGTANLNGGTFTAAGDFRIGQDFVTATATTSNGTVNLGGTNLTVNGGFWVGNNTGATGTLNFSNGSITNNNWVSVGRKEDANAGAGGTGTVTMTGGTWTKNGDTNFIVGDTGSGLMNMSGGLVIVNSSAVADRGITWVGNRNGGTGTLNISGTAEWRSPRFMAAVETGTTGTINLNGGTVKTSALLGGSGDSHVNFNGSQIIATGNSDGFIEAFITASIGAGGLKVDTAGFSVSSSQALDGAGGVVKTGAGTLTLSGSNTYTGAHTVSGGKLAVASDTGTTGNFTVANGATLRINQAGNFSSFSVPNVSLASGAALEIGVADSFGNPSNPALNVSTALALTGGPVTINVADPNPELGQFPLVSYTGSITGGGSFVLGSLPLGVTANLVQTAGLVSLNVTAINFPLWRGTVNGNWDTTTVNWIDKITTNPLAYANPLPVEFDDDPAVLTPALTLNSTVTPGLVTFDSDTLNYTLNGTGKISGSGGLTKAGTSSLTIGLTGNDYTGVTTLSGGTTTVGVLSNGGVASSIGAASASPDKLVLNGGTLAYTGGNVVINRGFTLSGADSGFSNANNVTFSGTVAGTADGSLIKTGAGTLTLSGASITLGGTGLVSQVEGGTLAFPGPGQTISIPGELYVGSLPNVPANLVIQNSNLTVGNFIAVGRGNGDTGVLSTLSATGSTVRVGAFSTGFDNALATNDSDQTVTLTNTNWTTTGMTLLAEKQNSTTNMTLAGNSVYTATNRIQMALNNTAVCNFTLQDTSSMTHTGGWFSVGNDGTAVMTVKNNASLSTVNADFNIADVGTSNGTLNIQDNATVSATGTTFVGKNTGTTGTVNVTGGTLTCATYVTIGRYNGATGIFNITGGTVNLTGTTPGFIVGENGTGTLTVGGTGLLNIDGEGLHLSAEGAGTSHSVAYLNTGGTIIAKSVVQRNFNAANYTEFHFNGGLLKAHTGANSNYMNSHDLVSVDAGGAFIDTNNQAITISQVLVGPGSLTKQGAGTLTLSGINTYAGNTTISAGTLSVSSAYLSNTGTVSIASGAVLNLTHGAVDQVASLVLNGVNQPIGNYTSATPGGYITGSGTIQVTGAVANPYDTWMAGFPSIPLADRDPGDDPDGDGSTNAVEFALGGTPNSGTNGPKVYQIIADSSADGDTTKELLLTIAVRSGAPAFTGSPSPTATQDGYTYTIQGSTNLTGYTTAAVPVTPVTAGLPAAPSGYEYRTFSLSGSNGNPTRGYMRVSVTP</sequence>
<dbReference type="InterPro" id="IPR011050">
    <property type="entry name" value="Pectin_lyase_fold/virulence"/>
</dbReference>
<evidence type="ECO:0000313" key="3">
    <source>
        <dbReference type="EMBL" id="MEK7951078.1"/>
    </source>
</evidence>
<dbReference type="Pfam" id="PF12951">
    <property type="entry name" value="PATR"/>
    <property type="match status" value="3"/>
</dbReference>
<dbReference type="Proteomes" id="UP001371305">
    <property type="component" value="Unassembled WGS sequence"/>
</dbReference>
<keyword evidence="4" id="KW-1185">Reference proteome</keyword>
<accession>A0ABU9AU65</accession>
<evidence type="ECO:0000256" key="1">
    <source>
        <dbReference type="ARBA" id="ARBA00022729"/>
    </source>
</evidence>
<feature type="region of interest" description="Disordered" evidence="2">
    <location>
        <begin position="1319"/>
        <end position="1347"/>
    </location>
</feature>
<dbReference type="SUPFAM" id="SSF51126">
    <property type="entry name" value="Pectin lyase-like"/>
    <property type="match status" value="2"/>
</dbReference>
<evidence type="ECO:0000256" key="2">
    <source>
        <dbReference type="SAM" id="MobiDB-lite"/>
    </source>
</evidence>
<dbReference type="InterPro" id="IPR012332">
    <property type="entry name" value="Autotransporter_pectin_lyase_C"/>
</dbReference>
<proteinExistence type="predicted"/>
<organism evidence="3 4">
    <name type="scientific">Luteolibacter soli</name>
    <dbReference type="NCBI Taxonomy" id="3135280"/>
    <lineage>
        <taxon>Bacteria</taxon>
        <taxon>Pseudomonadati</taxon>
        <taxon>Verrucomicrobiota</taxon>
        <taxon>Verrucomicrobiia</taxon>
        <taxon>Verrucomicrobiales</taxon>
        <taxon>Verrucomicrobiaceae</taxon>
        <taxon>Luteolibacter</taxon>
    </lineage>
</organism>
<keyword evidence="1" id="KW-0732">Signal</keyword>
<name>A0ABU9AU65_9BACT</name>
<feature type="non-terminal residue" evidence="3">
    <location>
        <position position="1"/>
    </location>
</feature>